<evidence type="ECO:0000256" key="3">
    <source>
        <dbReference type="ARBA" id="ARBA00022989"/>
    </source>
</evidence>
<comment type="subcellular location">
    <subcellularLocation>
        <location evidence="1">Membrane</location>
        <topology evidence="1">Multi-pass membrane protein</topology>
    </subcellularLocation>
</comment>
<sequence>IKFNPALIDENKGSDIVILTTVFTVLIILSTGGRIATKLCCKVKLRVEDYLIILALAFNLTCNALEYLAVEAGFGRHLQFLPRNQELTFRKWGQYAILFACLALWAVKISICFFMLSLIRGVHERARWVIWGLIVITTTTSACQAVFWGTQARPLKKLWEPQIPGKVASRKIVFATSLIRAGFANDFFNPDLTWALYKVYLCTIIERNLAEIIADLPAIYPHLRNATKK</sequence>
<evidence type="ECO:0000256" key="6">
    <source>
        <dbReference type="SAM" id="Phobius"/>
    </source>
</evidence>
<evidence type="ECO:0000313" key="9">
    <source>
        <dbReference type="Proteomes" id="UP000799757"/>
    </source>
</evidence>
<dbReference type="OrthoDB" id="5329176at2759"/>
<evidence type="ECO:0000256" key="5">
    <source>
        <dbReference type="ARBA" id="ARBA00038359"/>
    </source>
</evidence>
<evidence type="ECO:0000259" key="7">
    <source>
        <dbReference type="Pfam" id="PF20684"/>
    </source>
</evidence>
<dbReference type="Proteomes" id="UP000799757">
    <property type="component" value="Unassembled WGS sequence"/>
</dbReference>
<evidence type="ECO:0000256" key="2">
    <source>
        <dbReference type="ARBA" id="ARBA00022692"/>
    </source>
</evidence>
<proteinExistence type="inferred from homology"/>
<name>A0A6A6XDF8_9PLEO</name>
<feature type="domain" description="Rhodopsin" evidence="7">
    <location>
        <begin position="34"/>
        <end position="166"/>
    </location>
</feature>
<feature type="transmembrane region" description="Helical" evidence="6">
    <location>
        <begin position="128"/>
        <end position="148"/>
    </location>
</feature>
<keyword evidence="9" id="KW-1185">Reference proteome</keyword>
<evidence type="ECO:0000313" key="8">
    <source>
        <dbReference type="EMBL" id="KAF2794308.1"/>
    </source>
</evidence>
<feature type="non-terminal residue" evidence="8">
    <location>
        <position position="229"/>
    </location>
</feature>
<keyword evidence="2 6" id="KW-0812">Transmembrane</keyword>
<dbReference type="InterPro" id="IPR049326">
    <property type="entry name" value="Rhodopsin_dom_fungi"/>
</dbReference>
<accession>A0A6A6XDF8</accession>
<dbReference type="PANTHER" id="PTHR33048">
    <property type="entry name" value="PTH11-LIKE INTEGRAL MEMBRANE PROTEIN (AFU_ORTHOLOGUE AFUA_5G11245)"/>
    <property type="match status" value="1"/>
</dbReference>
<dbReference type="AlphaFoldDB" id="A0A6A6XDF8"/>
<feature type="transmembrane region" description="Helical" evidence="6">
    <location>
        <begin position="16"/>
        <end position="37"/>
    </location>
</feature>
<reference evidence="8" key="1">
    <citation type="journal article" date="2020" name="Stud. Mycol.">
        <title>101 Dothideomycetes genomes: a test case for predicting lifestyles and emergence of pathogens.</title>
        <authorList>
            <person name="Haridas S."/>
            <person name="Albert R."/>
            <person name="Binder M."/>
            <person name="Bloem J."/>
            <person name="Labutti K."/>
            <person name="Salamov A."/>
            <person name="Andreopoulos B."/>
            <person name="Baker S."/>
            <person name="Barry K."/>
            <person name="Bills G."/>
            <person name="Bluhm B."/>
            <person name="Cannon C."/>
            <person name="Castanera R."/>
            <person name="Culley D."/>
            <person name="Daum C."/>
            <person name="Ezra D."/>
            <person name="Gonzalez J."/>
            <person name="Henrissat B."/>
            <person name="Kuo A."/>
            <person name="Liang C."/>
            <person name="Lipzen A."/>
            <person name="Lutzoni F."/>
            <person name="Magnuson J."/>
            <person name="Mondo S."/>
            <person name="Nolan M."/>
            <person name="Ohm R."/>
            <person name="Pangilinan J."/>
            <person name="Park H.-J."/>
            <person name="Ramirez L."/>
            <person name="Alfaro M."/>
            <person name="Sun H."/>
            <person name="Tritt A."/>
            <person name="Yoshinaga Y."/>
            <person name="Zwiers L.-H."/>
            <person name="Turgeon B."/>
            <person name="Goodwin S."/>
            <person name="Spatafora J."/>
            <person name="Crous P."/>
            <person name="Grigoriev I."/>
        </authorList>
    </citation>
    <scope>NUCLEOTIDE SEQUENCE</scope>
    <source>
        <strain evidence="8">CBS 109.77</strain>
    </source>
</reference>
<feature type="transmembrane region" description="Helical" evidence="6">
    <location>
        <begin position="49"/>
        <end position="70"/>
    </location>
</feature>
<feature type="non-terminal residue" evidence="8">
    <location>
        <position position="1"/>
    </location>
</feature>
<gene>
    <name evidence="8" type="ORF">K505DRAFT_224421</name>
</gene>
<protein>
    <recommendedName>
        <fullName evidence="7">Rhodopsin domain-containing protein</fullName>
    </recommendedName>
</protein>
<feature type="transmembrane region" description="Helical" evidence="6">
    <location>
        <begin position="92"/>
        <end position="116"/>
    </location>
</feature>
<comment type="similarity">
    <text evidence="5">Belongs to the SAT4 family.</text>
</comment>
<dbReference type="PANTHER" id="PTHR33048:SF146">
    <property type="entry name" value="INTEGRAL MEMBRANE PROTEIN"/>
    <property type="match status" value="1"/>
</dbReference>
<dbReference type="EMBL" id="MU001895">
    <property type="protein sequence ID" value="KAF2794308.1"/>
    <property type="molecule type" value="Genomic_DNA"/>
</dbReference>
<dbReference type="GO" id="GO:0016020">
    <property type="term" value="C:membrane"/>
    <property type="evidence" value="ECO:0007669"/>
    <property type="project" value="UniProtKB-SubCell"/>
</dbReference>
<keyword evidence="3 6" id="KW-1133">Transmembrane helix</keyword>
<dbReference type="InterPro" id="IPR052337">
    <property type="entry name" value="SAT4-like"/>
</dbReference>
<keyword evidence="4 6" id="KW-0472">Membrane</keyword>
<dbReference type="Pfam" id="PF20684">
    <property type="entry name" value="Fung_rhodopsin"/>
    <property type="match status" value="1"/>
</dbReference>
<organism evidence="8 9">
    <name type="scientific">Melanomma pulvis-pyrius CBS 109.77</name>
    <dbReference type="NCBI Taxonomy" id="1314802"/>
    <lineage>
        <taxon>Eukaryota</taxon>
        <taxon>Fungi</taxon>
        <taxon>Dikarya</taxon>
        <taxon>Ascomycota</taxon>
        <taxon>Pezizomycotina</taxon>
        <taxon>Dothideomycetes</taxon>
        <taxon>Pleosporomycetidae</taxon>
        <taxon>Pleosporales</taxon>
        <taxon>Melanommataceae</taxon>
        <taxon>Melanomma</taxon>
    </lineage>
</organism>
<evidence type="ECO:0000256" key="1">
    <source>
        <dbReference type="ARBA" id="ARBA00004141"/>
    </source>
</evidence>
<evidence type="ECO:0000256" key="4">
    <source>
        <dbReference type="ARBA" id="ARBA00023136"/>
    </source>
</evidence>